<dbReference type="AlphaFoldDB" id="A0A3M7Q6G6"/>
<gene>
    <name evidence="1" type="ORF">BpHYR1_016979</name>
</gene>
<protein>
    <submittedName>
        <fullName evidence="1">Uncharacterized protein</fullName>
    </submittedName>
</protein>
<organism evidence="1 2">
    <name type="scientific">Brachionus plicatilis</name>
    <name type="common">Marine rotifer</name>
    <name type="synonym">Brachionus muelleri</name>
    <dbReference type="NCBI Taxonomy" id="10195"/>
    <lineage>
        <taxon>Eukaryota</taxon>
        <taxon>Metazoa</taxon>
        <taxon>Spiralia</taxon>
        <taxon>Gnathifera</taxon>
        <taxon>Rotifera</taxon>
        <taxon>Eurotatoria</taxon>
        <taxon>Monogononta</taxon>
        <taxon>Pseudotrocha</taxon>
        <taxon>Ploima</taxon>
        <taxon>Brachionidae</taxon>
        <taxon>Brachionus</taxon>
    </lineage>
</organism>
<reference evidence="1 2" key="1">
    <citation type="journal article" date="2018" name="Sci. Rep.">
        <title>Genomic signatures of local adaptation to the degree of environmental predictability in rotifers.</title>
        <authorList>
            <person name="Franch-Gras L."/>
            <person name="Hahn C."/>
            <person name="Garcia-Roger E.M."/>
            <person name="Carmona M.J."/>
            <person name="Serra M."/>
            <person name="Gomez A."/>
        </authorList>
    </citation>
    <scope>NUCLEOTIDE SEQUENCE [LARGE SCALE GENOMIC DNA]</scope>
    <source>
        <strain evidence="1">HYR1</strain>
    </source>
</reference>
<name>A0A3M7Q6G6_BRAPC</name>
<accession>A0A3M7Q6G6</accession>
<comment type="caution">
    <text evidence="1">The sequence shown here is derived from an EMBL/GenBank/DDBJ whole genome shotgun (WGS) entry which is preliminary data.</text>
</comment>
<evidence type="ECO:0000313" key="1">
    <source>
        <dbReference type="EMBL" id="RNA06849.1"/>
    </source>
</evidence>
<proteinExistence type="predicted"/>
<keyword evidence="2" id="KW-1185">Reference proteome</keyword>
<dbReference type="Proteomes" id="UP000276133">
    <property type="component" value="Unassembled WGS sequence"/>
</dbReference>
<dbReference type="EMBL" id="REGN01007261">
    <property type="protein sequence ID" value="RNA06849.1"/>
    <property type="molecule type" value="Genomic_DNA"/>
</dbReference>
<evidence type="ECO:0000313" key="2">
    <source>
        <dbReference type="Proteomes" id="UP000276133"/>
    </source>
</evidence>
<sequence length="66" mass="8024">MKFDLCLMFEVFWSKTYSTDLTRGFYVNLRLLESGFDNFIFSYFKILKKNKFKKSRTVNDLPFSKE</sequence>